<proteinExistence type="predicted"/>
<evidence type="ECO:0000256" key="2">
    <source>
        <dbReference type="ARBA" id="ARBA00023295"/>
    </source>
</evidence>
<evidence type="ECO:0000313" key="5">
    <source>
        <dbReference type="Proteomes" id="UP000741863"/>
    </source>
</evidence>
<gene>
    <name evidence="4" type="ORF">JOD17_000257</name>
</gene>
<dbReference type="Pfam" id="PF01156">
    <property type="entry name" value="IU_nuc_hydro"/>
    <property type="match status" value="1"/>
</dbReference>
<name>A0ABS2P740_9BACL</name>
<dbReference type="InterPro" id="IPR001910">
    <property type="entry name" value="Inosine/uridine_hydrolase_dom"/>
</dbReference>
<dbReference type="EC" id="3.2.2.1" evidence="4"/>
<dbReference type="Gene3D" id="3.90.245.10">
    <property type="entry name" value="Ribonucleoside hydrolase-like"/>
    <property type="match status" value="1"/>
</dbReference>
<comment type="caution">
    <text evidence="4">The sequence shown here is derived from an EMBL/GenBank/DDBJ whole genome shotgun (WGS) entry which is preliminary data.</text>
</comment>
<evidence type="ECO:0000259" key="3">
    <source>
        <dbReference type="Pfam" id="PF01156"/>
    </source>
</evidence>
<dbReference type="SUPFAM" id="SSF53590">
    <property type="entry name" value="Nucleoside hydrolase"/>
    <property type="match status" value="1"/>
</dbReference>
<dbReference type="InterPro" id="IPR036452">
    <property type="entry name" value="Ribo_hydro-like"/>
</dbReference>
<keyword evidence="2 4" id="KW-0326">Glycosidase</keyword>
<keyword evidence="1 4" id="KW-0378">Hydrolase</keyword>
<keyword evidence="5" id="KW-1185">Reference proteome</keyword>
<accession>A0ABS2P740</accession>
<dbReference type="EMBL" id="JAFBEC010000001">
    <property type="protein sequence ID" value="MBM7631166.1"/>
    <property type="molecule type" value="Genomic_DNA"/>
</dbReference>
<dbReference type="InterPro" id="IPR023186">
    <property type="entry name" value="IUNH"/>
</dbReference>
<feature type="domain" description="Inosine/uridine-preferring nucleoside hydrolase" evidence="3">
    <location>
        <begin position="5"/>
        <end position="299"/>
    </location>
</feature>
<sequence length="310" mass="34006">MKKKVILDCDPGHDDAIAIFLAAGSDAIDLLAITTVSGNARIEYTTRNALVACELAELDDVPVAAGASEPLVREQVISVDIHGTSGMDGPDVRPPKKQAIEHHAVDYLIDTIHREKEKVTLVATGPLTNVAQAIKKDRSIVEKLEEIVIMGGGSFGNKTPAAEFNIYVDAEAAKVVFESGAKLTMVGLDLTHQALAQDREIVAIENIDGEVATFTVELLKFFRSTYLDVFEIDGGPIHDACCIAYCINPEVFTTKHLHVDIEVKAEHTYGMTVIDYHHVLEKEPNAHVAMELNQDIFWDMLYSSLRNLNK</sequence>
<reference evidence="4 5" key="1">
    <citation type="submission" date="2021-01" db="EMBL/GenBank/DDBJ databases">
        <title>Genomic Encyclopedia of Type Strains, Phase IV (KMG-IV): sequencing the most valuable type-strain genomes for metagenomic binning, comparative biology and taxonomic classification.</title>
        <authorList>
            <person name="Goeker M."/>
        </authorList>
    </citation>
    <scope>NUCLEOTIDE SEQUENCE [LARGE SCALE GENOMIC DNA]</scope>
    <source>
        <strain evidence="4 5">DSM 25540</strain>
    </source>
</reference>
<organism evidence="4 5">
    <name type="scientific">Geomicrobium sediminis</name>
    <dbReference type="NCBI Taxonomy" id="1347788"/>
    <lineage>
        <taxon>Bacteria</taxon>
        <taxon>Bacillati</taxon>
        <taxon>Bacillota</taxon>
        <taxon>Bacilli</taxon>
        <taxon>Bacillales</taxon>
        <taxon>Geomicrobium</taxon>
    </lineage>
</organism>
<dbReference type="RefSeq" id="WP_204695352.1">
    <property type="nucleotide sequence ID" value="NZ_JAFBEC010000001.1"/>
</dbReference>
<evidence type="ECO:0000256" key="1">
    <source>
        <dbReference type="ARBA" id="ARBA00022801"/>
    </source>
</evidence>
<protein>
    <submittedName>
        <fullName evidence="4">Purine nucleosidase</fullName>
        <ecNumber evidence="4">3.2.2.1</ecNumber>
    </submittedName>
</protein>
<dbReference type="InterPro" id="IPR015910">
    <property type="entry name" value="I/U_nuclsd_hydro_CS"/>
</dbReference>
<dbReference type="CDD" id="cd02651">
    <property type="entry name" value="nuc_hydro_IU_UC_XIUA"/>
    <property type="match status" value="1"/>
</dbReference>
<dbReference type="PANTHER" id="PTHR12304:SF4">
    <property type="entry name" value="URIDINE NUCLEOSIDASE"/>
    <property type="match status" value="1"/>
</dbReference>
<dbReference type="PANTHER" id="PTHR12304">
    <property type="entry name" value="INOSINE-URIDINE PREFERRING NUCLEOSIDE HYDROLASE"/>
    <property type="match status" value="1"/>
</dbReference>
<dbReference type="Proteomes" id="UP000741863">
    <property type="component" value="Unassembled WGS sequence"/>
</dbReference>
<dbReference type="GO" id="GO:0008477">
    <property type="term" value="F:purine nucleosidase activity"/>
    <property type="evidence" value="ECO:0007669"/>
    <property type="project" value="UniProtKB-EC"/>
</dbReference>
<evidence type="ECO:0000313" key="4">
    <source>
        <dbReference type="EMBL" id="MBM7631166.1"/>
    </source>
</evidence>
<dbReference type="PROSITE" id="PS01247">
    <property type="entry name" value="IUNH"/>
    <property type="match status" value="1"/>
</dbReference>